<feature type="domain" description="Malonyl-CoA:ACP transacylase (MAT)" evidence="1">
    <location>
        <begin position="8"/>
        <end position="287"/>
    </location>
</feature>
<dbReference type="PANTHER" id="PTHR42681:SF6">
    <property type="entry name" value="BLL0263 PROTEIN"/>
    <property type="match status" value="1"/>
</dbReference>
<evidence type="ECO:0000313" key="3">
    <source>
        <dbReference type="Proteomes" id="UP001206126"/>
    </source>
</evidence>
<gene>
    <name evidence="2" type="ORF">NX774_07325</name>
</gene>
<sequence length="299" mass="31467">MTTRLFILCPGQGSQGPAMFDLARADDRAAEFIARHAPAYTEANMFDNRVAQPLIVTATLAIWEALRGRIPQPSLAAGYSIGELATYAVAGAFKADQAVELAAARAGLMDQAAAENPDQAMLAVSAFPGQQARALAEQHGVAVAIVTAEDSCIVGGRRTALLELERETVARGGRCQLLPVAVASHTPLMAGAVAPFAATLQAAPFGMPLCPVLSGIDASRIEDKAQAVEHLSRQLAQTIVWDACMDAAVEAGVTVALELGPGASLSRMFRSRYPDLPCRSVSEFRSIEGIVAWIERQAG</sequence>
<organism evidence="2 3">
    <name type="scientific">Massilia agilis</name>
    <dbReference type="NCBI Taxonomy" id="1811226"/>
    <lineage>
        <taxon>Bacteria</taxon>
        <taxon>Pseudomonadati</taxon>
        <taxon>Pseudomonadota</taxon>
        <taxon>Betaproteobacteria</taxon>
        <taxon>Burkholderiales</taxon>
        <taxon>Oxalobacteraceae</taxon>
        <taxon>Telluria group</taxon>
        <taxon>Massilia</taxon>
    </lineage>
</organism>
<evidence type="ECO:0000313" key="2">
    <source>
        <dbReference type="EMBL" id="MCS0807732.1"/>
    </source>
</evidence>
<dbReference type="Pfam" id="PF00698">
    <property type="entry name" value="Acyl_transf_1"/>
    <property type="match status" value="1"/>
</dbReference>
<dbReference type="InterPro" id="IPR001227">
    <property type="entry name" value="Ac_transferase_dom_sf"/>
</dbReference>
<protein>
    <submittedName>
        <fullName evidence="2">Acyltransferase domain-containing protein</fullName>
    </submittedName>
</protein>
<dbReference type="RefSeq" id="WP_258821527.1">
    <property type="nucleotide sequence ID" value="NZ_JANUHB010000002.1"/>
</dbReference>
<dbReference type="PANTHER" id="PTHR42681">
    <property type="entry name" value="MALONYL-COA-ACYL CARRIER PROTEIN TRANSACYLASE, MITOCHONDRIAL"/>
    <property type="match status" value="1"/>
</dbReference>
<dbReference type="Gene3D" id="3.30.70.250">
    <property type="entry name" value="Malonyl-CoA ACP transacylase, ACP-binding"/>
    <property type="match status" value="1"/>
</dbReference>
<dbReference type="GO" id="GO:0016746">
    <property type="term" value="F:acyltransferase activity"/>
    <property type="evidence" value="ECO:0007669"/>
    <property type="project" value="UniProtKB-KW"/>
</dbReference>
<reference evidence="2 3" key="1">
    <citation type="submission" date="2022-08" db="EMBL/GenBank/DDBJ databases">
        <title>Reclassification of Massilia species as members of the genera Telluria, Duganella, Pseudoduganella, Mokoshia gen. nov. and Zemynaea gen. nov. using orthogonal and non-orthogonal genome-based approaches.</title>
        <authorList>
            <person name="Bowman J.P."/>
        </authorList>
    </citation>
    <scope>NUCLEOTIDE SEQUENCE [LARGE SCALE GENOMIC DNA]</scope>
    <source>
        <strain evidence="2 3">JCM 31605</strain>
    </source>
</reference>
<dbReference type="InterPro" id="IPR050858">
    <property type="entry name" value="Mal-CoA-ACP_Trans/PKS_FabD"/>
</dbReference>
<dbReference type="InterPro" id="IPR016036">
    <property type="entry name" value="Malonyl_transacylase_ACP-bd"/>
</dbReference>
<comment type="caution">
    <text evidence="2">The sequence shown here is derived from an EMBL/GenBank/DDBJ whole genome shotgun (WGS) entry which is preliminary data.</text>
</comment>
<keyword evidence="3" id="KW-1185">Reference proteome</keyword>
<dbReference type="InterPro" id="IPR016035">
    <property type="entry name" value="Acyl_Trfase/lysoPLipase"/>
</dbReference>
<proteinExistence type="predicted"/>
<keyword evidence="2" id="KW-0808">Transferase</keyword>
<dbReference type="SMART" id="SM00827">
    <property type="entry name" value="PKS_AT"/>
    <property type="match status" value="1"/>
</dbReference>
<evidence type="ECO:0000259" key="1">
    <source>
        <dbReference type="SMART" id="SM00827"/>
    </source>
</evidence>
<name>A0ABT2D8U0_9BURK</name>
<dbReference type="SUPFAM" id="SSF55048">
    <property type="entry name" value="Probable ACP-binding domain of malonyl-CoA ACP transacylase"/>
    <property type="match status" value="1"/>
</dbReference>
<dbReference type="SUPFAM" id="SSF52151">
    <property type="entry name" value="FabD/lysophospholipase-like"/>
    <property type="match status" value="1"/>
</dbReference>
<dbReference type="Gene3D" id="3.40.366.10">
    <property type="entry name" value="Malonyl-Coenzyme A Acyl Carrier Protein, domain 2"/>
    <property type="match status" value="1"/>
</dbReference>
<keyword evidence="2" id="KW-0012">Acyltransferase</keyword>
<dbReference type="InterPro" id="IPR014043">
    <property type="entry name" value="Acyl_transferase_dom"/>
</dbReference>
<accession>A0ABT2D8U0</accession>
<dbReference type="EMBL" id="JANUHB010000002">
    <property type="protein sequence ID" value="MCS0807732.1"/>
    <property type="molecule type" value="Genomic_DNA"/>
</dbReference>
<dbReference type="Proteomes" id="UP001206126">
    <property type="component" value="Unassembled WGS sequence"/>
</dbReference>